<accession>A0A382SSA9</accession>
<feature type="non-terminal residue" evidence="1">
    <location>
        <position position="167"/>
    </location>
</feature>
<reference evidence="1" key="1">
    <citation type="submission" date="2018-05" db="EMBL/GenBank/DDBJ databases">
        <authorList>
            <person name="Lanie J.A."/>
            <person name="Ng W.-L."/>
            <person name="Kazmierczak K.M."/>
            <person name="Andrzejewski T.M."/>
            <person name="Davidsen T.M."/>
            <person name="Wayne K.J."/>
            <person name="Tettelin H."/>
            <person name="Glass J.I."/>
            <person name="Rusch D."/>
            <person name="Podicherti R."/>
            <person name="Tsui H.-C.T."/>
            <person name="Winkler M.E."/>
        </authorList>
    </citation>
    <scope>NUCLEOTIDE SEQUENCE</scope>
</reference>
<evidence type="ECO:0000313" key="1">
    <source>
        <dbReference type="EMBL" id="SVD12819.1"/>
    </source>
</evidence>
<name>A0A382SSA9_9ZZZZ</name>
<proteinExistence type="predicted"/>
<dbReference type="EMBL" id="UINC01131240">
    <property type="protein sequence ID" value="SVD12819.1"/>
    <property type="molecule type" value="Genomic_DNA"/>
</dbReference>
<protein>
    <submittedName>
        <fullName evidence="1">Uncharacterized protein</fullName>
    </submittedName>
</protein>
<organism evidence="1">
    <name type="scientific">marine metagenome</name>
    <dbReference type="NCBI Taxonomy" id="408172"/>
    <lineage>
        <taxon>unclassified sequences</taxon>
        <taxon>metagenomes</taxon>
        <taxon>ecological metagenomes</taxon>
    </lineage>
</organism>
<sequence>MSLRHAIRAEFLSLVLATALNAADKDIVFLKAELPSRPVYRGEMFHVDMQVHFPGQQMRRIDINELRNHPPRARTEGIRFLLNRPYFNPALERVNGRQYPIFHYKRAAVATRAGDLELVFNTELMVEDFTAVVPRKAKFELATDALPLKVLPLPIEGRPASFTGAVG</sequence>
<dbReference type="AlphaFoldDB" id="A0A382SSA9"/>
<gene>
    <name evidence="1" type="ORF">METZ01_LOCUS365673</name>
</gene>